<evidence type="ECO:0000313" key="4">
    <source>
        <dbReference type="EMBL" id="TYC48767.1"/>
    </source>
</evidence>
<proteinExistence type="predicted"/>
<feature type="domain" description="DNA/RNA non-specific endonuclease/pyrophosphatase/phosphodiesterase" evidence="3">
    <location>
        <begin position="124"/>
        <end position="305"/>
    </location>
</feature>
<keyword evidence="2" id="KW-0812">Transmembrane</keyword>
<dbReference type="Proteomes" id="UP000371977">
    <property type="component" value="Unassembled WGS sequence"/>
</dbReference>
<dbReference type="AlphaFoldDB" id="A0A6C2C4Q0"/>
<dbReference type="Pfam" id="PF01223">
    <property type="entry name" value="Endonuclease_NS"/>
    <property type="match status" value="1"/>
</dbReference>
<dbReference type="Gene3D" id="3.40.570.10">
    <property type="entry name" value="Extracellular Endonuclease, subunit A"/>
    <property type="match status" value="1"/>
</dbReference>
<dbReference type="GO" id="GO:0004519">
    <property type="term" value="F:endonuclease activity"/>
    <property type="evidence" value="ECO:0007669"/>
    <property type="project" value="UniProtKB-KW"/>
</dbReference>
<sequence>MAKRRKQRKRGKQASYASTITFLVLVAVIAWFFQDNQPGDSKKATTQQSATTSVGSSSSTVSTESNSVVNTGAVDYGHVDDVHPNESLAGSVLTDTVKANLAANAVHFNGTGAFILNNDDSDLDPNVSSAMYVNLSPVDNLQRPGVANALLTKSARQYKNRVTTGNASKIEPVGWQQLKIGGRYQYLYNRGHSIGYAIAGSVSGFDASEANIQNITTQTAWANQASNGDVNNTGQNYYEGLVRKALDQNKRLRYQVTPVYDGDDLVPAGSHIQAKSTDGTLNFNVFVPNVQPGVAIDYTNGSAKVVN</sequence>
<evidence type="ECO:0000256" key="1">
    <source>
        <dbReference type="SAM" id="MobiDB-lite"/>
    </source>
</evidence>
<dbReference type="RefSeq" id="WP_148623005.1">
    <property type="nucleotide sequence ID" value="NZ_SDGZ01000016.1"/>
</dbReference>
<name>A0A6C2C4Q0_9LACO</name>
<keyword evidence="4" id="KW-0540">Nuclease</keyword>
<keyword evidence="2" id="KW-1133">Transmembrane helix</keyword>
<keyword evidence="4" id="KW-0378">Hydrolase</keyword>
<reference evidence="4 5" key="1">
    <citation type="submission" date="2019-01" db="EMBL/GenBank/DDBJ databases">
        <title>Weissella sp. nov., a novel lactic acid bacterium isolated from animal feces.</title>
        <authorList>
            <person name="Wang L.-T."/>
        </authorList>
    </citation>
    <scope>NUCLEOTIDE SEQUENCE [LARGE SCALE GENOMIC DNA]</scope>
    <source>
        <strain evidence="4 5">8H-2</strain>
    </source>
</reference>
<keyword evidence="2" id="KW-0472">Membrane</keyword>
<dbReference type="EMBL" id="SDGZ01000016">
    <property type="protein sequence ID" value="TYC48767.1"/>
    <property type="molecule type" value="Genomic_DNA"/>
</dbReference>
<gene>
    <name evidence="4" type="ORF">ESZ50_07770</name>
</gene>
<accession>A0A6C2C4Q0</accession>
<keyword evidence="4" id="KW-0255">Endonuclease</keyword>
<evidence type="ECO:0000313" key="5">
    <source>
        <dbReference type="Proteomes" id="UP000371977"/>
    </source>
</evidence>
<dbReference type="GO" id="GO:0046872">
    <property type="term" value="F:metal ion binding"/>
    <property type="evidence" value="ECO:0007669"/>
    <property type="project" value="InterPro"/>
</dbReference>
<evidence type="ECO:0000256" key="2">
    <source>
        <dbReference type="SAM" id="Phobius"/>
    </source>
</evidence>
<dbReference type="InterPro" id="IPR001604">
    <property type="entry name" value="Endo_G_ENPP1-like_dom"/>
</dbReference>
<feature type="region of interest" description="Disordered" evidence="1">
    <location>
        <begin position="40"/>
        <end position="66"/>
    </location>
</feature>
<dbReference type="InterPro" id="IPR044929">
    <property type="entry name" value="DNA/RNA_non-sp_Endonuclease_sf"/>
</dbReference>
<dbReference type="SMART" id="SM00892">
    <property type="entry name" value="Endonuclease_NS"/>
    <property type="match status" value="1"/>
</dbReference>
<evidence type="ECO:0000259" key="3">
    <source>
        <dbReference type="SMART" id="SM00892"/>
    </source>
</evidence>
<organism evidence="4 5">
    <name type="scientific">Weissella muntiaci</name>
    <dbReference type="NCBI Taxonomy" id="2508881"/>
    <lineage>
        <taxon>Bacteria</taxon>
        <taxon>Bacillati</taxon>
        <taxon>Bacillota</taxon>
        <taxon>Bacilli</taxon>
        <taxon>Lactobacillales</taxon>
        <taxon>Lactobacillaceae</taxon>
        <taxon>Weissella</taxon>
    </lineage>
</organism>
<protein>
    <submittedName>
        <fullName evidence="4">DNA/RNA non-specific endonuclease</fullName>
    </submittedName>
</protein>
<feature type="compositionally biased region" description="Low complexity" evidence="1">
    <location>
        <begin position="44"/>
        <end position="66"/>
    </location>
</feature>
<dbReference type="OrthoDB" id="9783680at2"/>
<dbReference type="GO" id="GO:0003676">
    <property type="term" value="F:nucleic acid binding"/>
    <property type="evidence" value="ECO:0007669"/>
    <property type="project" value="InterPro"/>
</dbReference>
<dbReference type="GO" id="GO:0016787">
    <property type="term" value="F:hydrolase activity"/>
    <property type="evidence" value="ECO:0007669"/>
    <property type="project" value="InterPro"/>
</dbReference>
<keyword evidence="5" id="KW-1185">Reference proteome</keyword>
<feature type="transmembrane region" description="Helical" evidence="2">
    <location>
        <begin position="14"/>
        <end position="33"/>
    </location>
</feature>
<comment type="caution">
    <text evidence="4">The sequence shown here is derived from an EMBL/GenBank/DDBJ whole genome shotgun (WGS) entry which is preliminary data.</text>
</comment>